<keyword evidence="3" id="KW-1185">Reference proteome</keyword>
<dbReference type="Proteomes" id="UP001529245">
    <property type="component" value="Unassembled WGS sequence"/>
</dbReference>
<name>A0ABT6Y127_ALISE</name>
<gene>
    <name evidence="2" type="ORF">QID03_12885</name>
</gene>
<keyword evidence="1" id="KW-1133">Transmembrane helix</keyword>
<evidence type="ECO:0000313" key="2">
    <source>
        <dbReference type="EMBL" id="MDI9261054.1"/>
    </source>
</evidence>
<evidence type="ECO:0008006" key="4">
    <source>
        <dbReference type="Google" id="ProtNLM"/>
    </source>
</evidence>
<protein>
    <recommendedName>
        <fullName evidence="4">DUF4134 domain-containing protein</fullName>
    </recommendedName>
</protein>
<dbReference type="EMBL" id="JASGCB010000031">
    <property type="protein sequence ID" value="MDI9261054.1"/>
    <property type="molecule type" value="Genomic_DNA"/>
</dbReference>
<reference evidence="2 3" key="1">
    <citation type="submission" date="2023-04" db="EMBL/GenBank/DDBJ databases">
        <title>A. sendaiensis sub sp. chiapanensis a novel subspecie with specific adaptation in bacterial cell wall isolated from an active volcano.</title>
        <authorList>
            <person name="Alvarez Gutierrez P.E."/>
            <person name="Ortiz Cortes L.Y."/>
        </authorList>
    </citation>
    <scope>NUCLEOTIDE SEQUENCE [LARGE SCALE GENOMIC DNA]</scope>
    <source>
        <strain evidence="2 3">PA2</strain>
    </source>
</reference>
<comment type="caution">
    <text evidence="2">The sequence shown here is derived from an EMBL/GenBank/DDBJ whole genome shotgun (WGS) entry which is preliminary data.</text>
</comment>
<keyword evidence="1" id="KW-0472">Membrane</keyword>
<evidence type="ECO:0000256" key="1">
    <source>
        <dbReference type="SAM" id="Phobius"/>
    </source>
</evidence>
<sequence length="104" mass="11077">MNFVRLSSGISVQVPDTTGQVQSDVSGIMQAIQPILGPLQAAAFFVVLAIAIYMIVRALRQKKHKEAAIEFGVTLVLMFIVLDLGQFINMLIGIFGAISPSSGG</sequence>
<accession>A0ABT6Y127</accession>
<feature type="transmembrane region" description="Helical" evidence="1">
    <location>
        <begin position="71"/>
        <end position="98"/>
    </location>
</feature>
<organism evidence="2 3">
    <name type="scientific">Alicyclobacillus sendaiensis PA2</name>
    <dbReference type="NCBI Taxonomy" id="3029425"/>
    <lineage>
        <taxon>Bacteria</taxon>
        <taxon>Bacillati</taxon>
        <taxon>Bacillota</taxon>
        <taxon>Bacilli</taxon>
        <taxon>Bacillales</taxon>
        <taxon>Alicyclobacillaceae</taxon>
        <taxon>Alicyclobacillus</taxon>
    </lineage>
</organism>
<feature type="transmembrane region" description="Helical" evidence="1">
    <location>
        <begin position="39"/>
        <end position="59"/>
    </location>
</feature>
<evidence type="ECO:0000313" key="3">
    <source>
        <dbReference type="Proteomes" id="UP001529245"/>
    </source>
</evidence>
<dbReference type="RefSeq" id="WP_283204463.1">
    <property type="nucleotide sequence ID" value="NZ_JASGCB010000031.1"/>
</dbReference>
<keyword evidence="1" id="KW-0812">Transmembrane</keyword>
<proteinExistence type="predicted"/>